<gene>
    <name evidence="1" type="ORF">BDN72DRAFT_851756</name>
</gene>
<name>A0ACD2ZY95_9AGAR</name>
<evidence type="ECO:0000313" key="1">
    <source>
        <dbReference type="EMBL" id="TFK58390.1"/>
    </source>
</evidence>
<proteinExistence type="predicted"/>
<organism evidence="1 2">
    <name type="scientific">Pluteus cervinus</name>
    <dbReference type="NCBI Taxonomy" id="181527"/>
    <lineage>
        <taxon>Eukaryota</taxon>
        <taxon>Fungi</taxon>
        <taxon>Dikarya</taxon>
        <taxon>Basidiomycota</taxon>
        <taxon>Agaricomycotina</taxon>
        <taxon>Agaricomycetes</taxon>
        <taxon>Agaricomycetidae</taxon>
        <taxon>Agaricales</taxon>
        <taxon>Pluteineae</taxon>
        <taxon>Pluteaceae</taxon>
        <taxon>Pluteus</taxon>
    </lineage>
</organism>
<accession>A0ACD2ZY95</accession>
<dbReference type="Proteomes" id="UP000308600">
    <property type="component" value="Unassembled WGS sequence"/>
</dbReference>
<evidence type="ECO:0000313" key="2">
    <source>
        <dbReference type="Proteomes" id="UP000308600"/>
    </source>
</evidence>
<reference evidence="1 2" key="1">
    <citation type="journal article" date="2019" name="Nat. Ecol. Evol.">
        <title>Megaphylogeny resolves global patterns of mushroom evolution.</title>
        <authorList>
            <person name="Varga T."/>
            <person name="Krizsan K."/>
            <person name="Foldi C."/>
            <person name="Dima B."/>
            <person name="Sanchez-Garcia M."/>
            <person name="Sanchez-Ramirez S."/>
            <person name="Szollosi G.J."/>
            <person name="Szarkandi J.G."/>
            <person name="Papp V."/>
            <person name="Albert L."/>
            <person name="Andreopoulos W."/>
            <person name="Angelini C."/>
            <person name="Antonin V."/>
            <person name="Barry K.W."/>
            <person name="Bougher N.L."/>
            <person name="Buchanan P."/>
            <person name="Buyck B."/>
            <person name="Bense V."/>
            <person name="Catcheside P."/>
            <person name="Chovatia M."/>
            <person name="Cooper J."/>
            <person name="Damon W."/>
            <person name="Desjardin D."/>
            <person name="Finy P."/>
            <person name="Geml J."/>
            <person name="Haridas S."/>
            <person name="Hughes K."/>
            <person name="Justo A."/>
            <person name="Karasinski D."/>
            <person name="Kautmanova I."/>
            <person name="Kiss B."/>
            <person name="Kocsube S."/>
            <person name="Kotiranta H."/>
            <person name="LaButti K.M."/>
            <person name="Lechner B.E."/>
            <person name="Liimatainen K."/>
            <person name="Lipzen A."/>
            <person name="Lukacs Z."/>
            <person name="Mihaltcheva S."/>
            <person name="Morgado L.N."/>
            <person name="Niskanen T."/>
            <person name="Noordeloos M.E."/>
            <person name="Ohm R.A."/>
            <person name="Ortiz-Santana B."/>
            <person name="Ovrebo C."/>
            <person name="Racz N."/>
            <person name="Riley R."/>
            <person name="Savchenko A."/>
            <person name="Shiryaev A."/>
            <person name="Soop K."/>
            <person name="Spirin V."/>
            <person name="Szebenyi C."/>
            <person name="Tomsovsky M."/>
            <person name="Tulloss R.E."/>
            <person name="Uehling J."/>
            <person name="Grigoriev I.V."/>
            <person name="Vagvolgyi C."/>
            <person name="Papp T."/>
            <person name="Martin F.M."/>
            <person name="Miettinen O."/>
            <person name="Hibbett D.S."/>
            <person name="Nagy L.G."/>
        </authorList>
    </citation>
    <scope>NUCLEOTIDE SEQUENCE [LARGE SCALE GENOMIC DNA]</scope>
    <source>
        <strain evidence="1 2">NL-1719</strain>
    </source>
</reference>
<feature type="non-terminal residue" evidence="1">
    <location>
        <position position="1"/>
    </location>
</feature>
<dbReference type="EMBL" id="ML209398">
    <property type="protein sequence ID" value="TFK58390.1"/>
    <property type="molecule type" value="Genomic_DNA"/>
</dbReference>
<protein>
    <submittedName>
        <fullName evidence="1">Cytochrome P450</fullName>
    </submittedName>
</protein>
<keyword evidence="2" id="KW-1185">Reference proteome</keyword>
<sequence length="171" mass="18920">MVLYPEVQRKAQSEIDAVIGNVRLPVCGDRDSLPYVNALVLEVFRWHSVAPGGVPHMAKEDASYKGHFIPKGSTILPNVWGMAHDPTVYHDPMVFNPDRFLSRPGYKPEPDPRSIAFGFGRRICPGRVLADTSVFLSCAMALAVFNISAYKENGKPILPDILQLSGVVRYP</sequence>